<name>A0AAV4GSJ9_9GAST</name>
<dbReference type="AlphaFoldDB" id="A0AAV4GSJ9"/>
<feature type="transmembrane region" description="Helical" evidence="6">
    <location>
        <begin position="116"/>
        <end position="138"/>
    </location>
</feature>
<feature type="domain" description="Amino acid transporter transmembrane" evidence="7">
    <location>
        <begin position="30"/>
        <end position="324"/>
    </location>
</feature>
<comment type="subcellular location">
    <subcellularLocation>
        <location evidence="1">Membrane</location>
        <topology evidence="1">Multi-pass membrane protein</topology>
    </subcellularLocation>
</comment>
<evidence type="ECO:0000256" key="5">
    <source>
        <dbReference type="SAM" id="MobiDB-lite"/>
    </source>
</evidence>
<protein>
    <submittedName>
        <fullName evidence="8">Amino acid transporter, transmembrane family-containing protein</fullName>
    </submittedName>
</protein>
<feature type="transmembrane region" description="Helical" evidence="6">
    <location>
        <begin position="57"/>
        <end position="80"/>
    </location>
</feature>
<keyword evidence="9" id="KW-1185">Reference proteome</keyword>
<organism evidence="8 9">
    <name type="scientific">Elysia marginata</name>
    <dbReference type="NCBI Taxonomy" id="1093978"/>
    <lineage>
        <taxon>Eukaryota</taxon>
        <taxon>Metazoa</taxon>
        <taxon>Spiralia</taxon>
        <taxon>Lophotrochozoa</taxon>
        <taxon>Mollusca</taxon>
        <taxon>Gastropoda</taxon>
        <taxon>Heterobranchia</taxon>
        <taxon>Euthyneura</taxon>
        <taxon>Panpulmonata</taxon>
        <taxon>Sacoglossa</taxon>
        <taxon>Placobranchoidea</taxon>
        <taxon>Plakobranchidae</taxon>
        <taxon>Elysia</taxon>
    </lineage>
</organism>
<keyword evidence="3 6" id="KW-1133">Transmembrane helix</keyword>
<feature type="region of interest" description="Disordered" evidence="5">
    <location>
        <begin position="1"/>
        <end position="21"/>
    </location>
</feature>
<comment type="caution">
    <text evidence="8">The sequence shown here is derived from an EMBL/GenBank/DDBJ whole genome shotgun (WGS) entry which is preliminary data.</text>
</comment>
<dbReference type="PANTHER" id="PTHR22950:SF703">
    <property type="entry name" value="AMINO ACID TRANSPORTER TRANSMEMBRANE DOMAIN-CONTAINING PROTEIN"/>
    <property type="match status" value="1"/>
</dbReference>
<feature type="transmembrane region" description="Helical" evidence="6">
    <location>
        <begin position="296"/>
        <end position="316"/>
    </location>
</feature>
<feature type="transmembrane region" description="Helical" evidence="6">
    <location>
        <begin position="220"/>
        <end position="240"/>
    </location>
</feature>
<dbReference type="Proteomes" id="UP000762676">
    <property type="component" value="Unassembled WGS sequence"/>
</dbReference>
<dbReference type="Gene3D" id="1.20.1740.10">
    <property type="entry name" value="Amino acid/polyamine transporter I"/>
    <property type="match status" value="1"/>
</dbReference>
<evidence type="ECO:0000313" key="9">
    <source>
        <dbReference type="Proteomes" id="UP000762676"/>
    </source>
</evidence>
<dbReference type="EMBL" id="BMAT01012183">
    <property type="protein sequence ID" value="GFR87486.1"/>
    <property type="molecule type" value="Genomic_DNA"/>
</dbReference>
<dbReference type="GO" id="GO:0005774">
    <property type="term" value="C:vacuolar membrane"/>
    <property type="evidence" value="ECO:0007669"/>
    <property type="project" value="TreeGrafter"/>
</dbReference>
<accession>A0AAV4GSJ9</accession>
<dbReference type="Pfam" id="PF01490">
    <property type="entry name" value="Aa_trans"/>
    <property type="match status" value="1"/>
</dbReference>
<evidence type="ECO:0000256" key="4">
    <source>
        <dbReference type="ARBA" id="ARBA00023136"/>
    </source>
</evidence>
<keyword evidence="4 6" id="KW-0472">Membrane</keyword>
<dbReference type="InterPro" id="IPR013057">
    <property type="entry name" value="AA_transpt_TM"/>
</dbReference>
<feature type="transmembrane region" description="Helical" evidence="6">
    <location>
        <begin position="150"/>
        <end position="170"/>
    </location>
</feature>
<feature type="transmembrane region" description="Helical" evidence="6">
    <location>
        <begin position="30"/>
        <end position="51"/>
    </location>
</feature>
<feature type="transmembrane region" description="Helical" evidence="6">
    <location>
        <begin position="252"/>
        <end position="276"/>
    </location>
</feature>
<sequence length="330" mass="35793">MALENGAASEKTLLSQPPGGERHGVGAKGLSLFTVVWFIVGATAGSGLMGLPHALLQIGWVGVAVMIALAVGGMYTGHILGRCQVLIRERCGEQTELLRYPYPAIGHVSYGPKLRILISVFLDVTMLGESVVFLLLAAENTSAFLHDFHVHVSACCLMVVIVVVLCPVCWCGTPKDFWPLAICASSTMLIASVLLVATMLEDVPKRLASSYHVPFKWDKFLMSFGTIFYAYGTHPSFPTFQTDMKQPQKFTTVVLVSFTVISVVYLLISIEGYLVYGSTIQDNLLLSVAPGPLLSTVQVLITLHLFCTFVMALNPVSQEAEELLNIPPSK</sequence>
<dbReference type="PANTHER" id="PTHR22950">
    <property type="entry name" value="AMINO ACID TRANSPORTER"/>
    <property type="match status" value="1"/>
</dbReference>
<feature type="transmembrane region" description="Helical" evidence="6">
    <location>
        <begin position="177"/>
        <end position="200"/>
    </location>
</feature>
<evidence type="ECO:0000256" key="6">
    <source>
        <dbReference type="SAM" id="Phobius"/>
    </source>
</evidence>
<evidence type="ECO:0000313" key="8">
    <source>
        <dbReference type="EMBL" id="GFR87486.1"/>
    </source>
</evidence>
<keyword evidence="2 6" id="KW-0812">Transmembrane</keyword>
<dbReference type="GO" id="GO:0015179">
    <property type="term" value="F:L-amino acid transmembrane transporter activity"/>
    <property type="evidence" value="ECO:0007669"/>
    <property type="project" value="TreeGrafter"/>
</dbReference>
<gene>
    <name evidence="8" type="ORF">ElyMa_006077900</name>
</gene>
<evidence type="ECO:0000256" key="3">
    <source>
        <dbReference type="ARBA" id="ARBA00022989"/>
    </source>
</evidence>
<evidence type="ECO:0000259" key="7">
    <source>
        <dbReference type="Pfam" id="PF01490"/>
    </source>
</evidence>
<evidence type="ECO:0000256" key="2">
    <source>
        <dbReference type="ARBA" id="ARBA00022692"/>
    </source>
</evidence>
<reference evidence="8 9" key="1">
    <citation type="journal article" date="2021" name="Elife">
        <title>Chloroplast acquisition without the gene transfer in kleptoplastic sea slugs, Plakobranchus ocellatus.</title>
        <authorList>
            <person name="Maeda T."/>
            <person name="Takahashi S."/>
            <person name="Yoshida T."/>
            <person name="Shimamura S."/>
            <person name="Takaki Y."/>
            <person name="Nagai Y."/>
            <person name="Toyoda A."/>
            <person name="Suzuki Y."/>
            <person name="Arimoto A."/>
            <person name="Ishii H."/>
            <person name="Satoh N."/>
            <person name="Nishiyama T."/>
            <person name="Hasebe M."/>
            <person name="Maruyama T."/>
            <person name="Minagawa J."/>
            <person name="Obokata J."/>
            <person name="Shigenobu S."/>
        </authorList>
    </citation>
    <scope>NUCLEOTIDE SEQUENCE [LARGE SCALE GENOMIC DNA]</scope>
</reference>
<proteinExistence type="predicted"/>
<evidence type="ECO:0000256" key="1">
    <source>
        <dbReference type="ARBA" id="ARBA00004141"/>
    </source>
</evidence>